<comment type="similarity">
    <text evidence="2">Belongs to the DedA family.</text>
</comment>
<feature type="transmembrane region" description="Helical" evidence="7">
    <location>
        <begin position="50"/>
        <end position="72"/>
    </location>
</feature>
<keyword evidence="4 7" id="KW-0812">Transmembrane</keyword>
<evidence type="ECO:0000256" key="3">
    <source>
        <dbReference type="ARBA" id="ARBA00022475"/>
    </source>
</evidence>
<feature type="domain" description="VTT" evidence="8">
    <location>
        <begin position="30"/>
        <end position="161"/>
    </location>
</feature>
<keyword evidence="6 7" id="KW-0472">Membrane</keyword>
<evidence type="ECO:0000313" key="10">
    <source>
        <dbReference type="Proteomes" id="UP001526225"/>
    </source>
</evidence>
<reference evidence="9 10" key="1">
    <citation type="submission" date="2022-10" db="EMBL/GenBank/DDBJ databases">
        <title>Weissella fermenti sp. nov., isolated from fermented cabbage.</title>
        <authorList>
            <person name="Lee J.K."/>
            <person name="Baek J.H."/>
            <person name="Choi D.G."/>
            <person name="Kim J.M."/>
            <person name="Jeon C.O."/>
        </authorList>
    </citation>
    <scope>NUCLEOTIDE SEQUENCE [LARGE SCALE GENOMIC DNA]</scope>
    <source>
        <strain evidence="9 10">KACC 18534</strain>
    </source>
</reference>
<protein>
    <submittedName>
        <fullName evidence="9">DedA family protein</fullName>
    </submittedName>
</protein>
<dbReference type="PANTHER" id="PTHR42709:SF6">
    <property type="entry name" value="UNDECAPRENYL PHOSPHATE TRANSPORTER A"/>
    <property type="match status" value="1"/>
</dbReference>
<dbReference type="Pfam" id="PF09335">
    <property type="entry name" value="VTT_dom"/>
    <property type="match status" value="1"/>
</dbReference>
<evidence type="ECO:0000256" key="5">
    <source>
        <dbReference type="ARBA" id="ARBA00022989"/>
    </source>
</evidence>
<proteinExistence type="inferred from homology"/>
<keyword evidence="10" id="KW-1185">Reference proteome</keyword>
<accession>A0ABT3E574</accession>
<evidence type="ECO:0000259" key="8">
    <source>
        <dbReference type="Pfam" id="PF09335"/>
    </source>
</evidence>
<dbReference type="PANTHER" id="PTHR42709">
    <property type="entry name" value="ALKALINE PHOSPHATASE LIKE PROTEIN"/>
    <property type="match status" value="1"/>
</dbReference>
<evidence type="ECO:0000256" key="4">
    <source>
        <dbReference type="ARBA" id="ARBA00022692"/>
    </source>
</evidence>
<evidence type="ECO:0000256" key="2">
    <source>
        <dbReference type="ARBA" id="ARBA00010792"/>
    </source>
</evidence>
<evidence type="ECO:0000256" key="1">
    <source>
        <dbReference type="ARBA" id="ARBA00004651"/>
    </source>
</evidence>
<feature type="transmembrane region" description="Helical" evidence="7">
    <location>
        <begin position="12"/>
        <end position="30"/>
    </location>
</feature>
<gene>
    <name evidence="9" type="ORF">OIT44_05865</name>
</gene>
<dbReference type="InterPro" id="IPR032816">
    <property type="entry name" value="VTT_dom"/>
</dbReference>
<dbReference type="Proteomes" id="UP001526225">
    <property type="component" value="Unassembled WGS sequence"/>
</dbReference>
<feature type="transmembrane region" description="Helical" evidence="7">
    <location>
        <begin position="141"/>
        <end position="160"/>
    </location>
</feature>
<evidence type="ECO:0000256" key="7">
    <source>
        <dbReference type="SAM" id="Phobius"/>
    </source>
</evidence>
<feature type="transmembrane region" description="Helical" evidence="7">
    <location>
        <begin position="180"/>
        <end position="198"/>
    </location>
</feature>
<evidence type="ECO:0000313" key="9">
    <source>
        <dbReference type="EMBL" id="MCW0953583.1"/>
    </source>
</evidence>
<dbReference type="InterPro" id="IPR051311">
    <property type="entry name" value="DedA_domain"/>
</dbReference>
<keyword evidence="3" id="KW-1003">Cell membrane</keyword>
<comment type="caution">
    <text evidence="9">The sequence shown here is derived from an EMBL/GenBank/DDBJ whole genome shotgun (WGS) entry which is preliminary data.</text>
</comment>
<comment type="subcellular location">
    <subcellularLocation>
        <location evidence="1">Cell membrane</location>
        <topology evidence="1">Multi-pass membrane protein</topology>
    </subcellularLocation>
</comment>
<dbReference type="RefSeq" id="WP_213409103.1">
    <property type="nucleotide sequence ID" value="NZ_CP074441.1"/>
</dbReference>
<name>A0ABT3E574_9LACO</name>
<dbReference type="EMBL" id="JAOZFE010000006">
    <property type="protein sequence ID" value="MCW0953583.1"/>
    <property type="molecule type" value="Genomic_DNA"/>
</dbReference>
<keyword evidence="5 7" id="KW-1133">Transmembrane helix</keyword>
<sequence length="206" mass="22699">MEQFIETAISQYGYLAIALLITIENVFPPIPSELILTFAGFVTFTSDLTVVGAVLAATLGAILGATILYWIGTYLDMERLEKLVNSRLGKILRLRLSDFEKAEKHFMKHGRAAVFFGRFVPIVRSLISVPAGMTGMPFGTFLLYTSLGTLIWNTVLVSLGHFAGRAWTQVLATVDEVTSIMKIVLIVAIIIGGVIYIVRRKKETAK</sequence>
<organism evidence="9 10">
    <name type="scientific">Weissella ceti</name>
    <dbReference type="NCBI Taxonomy" id="759620"/>
    <lineage>
        <taxon>Bacteria</taxon>
        <taxon>Bacillati</taxon>
        <taxon>Bacillota</taxon>
        <taxon>Bacilli</taxon>
        <taxon>Lactobacillales</taxon>
        <taxon>Lactobacillaceae</taxon>
        <taxon>Weissella</taxon>
    </lineage>
</organism>
<evidence type="ECO:0000256" key="6">
    <source>
        <dbReference type="ARBA" id="ARBA00023136"/>
    </source>
</evidence>